<dbReference type="PANTHER" id="PTHR43283:SF7">
    <property type="entry name" value="BETA-LACTAMASE-RELATED DOMAIN-CONTAINING PROTEIN"/>
    <property type="match status" value="1"/>
</dbReference>
<accession>A0A6G8AUA3</accession>
<dbReference type="InterPro" id="IPR001466">
    <property type="entry name" value="Beta-lactam-related"/>
</dbReference>
<dbReference type="InterPro" id="IPR050789">
    <property type="entry name" value="Diverse_Enzym_Activities"/>
</dbReference>
<keyword evidence="2" id="KW-0378">Hydrolase</keyword>
<name>A0A6G8AUA3_9ENTE</name>
<dbReference type="Proteomes" id="UP000501747">
    <property type="component" value="Chromosome"/>
</dbReference>
<gene>
    <name evidence="2" type="ORF">G7082_08635</name>
</gene>
<dbReference type="PANTHER" id="PTHR43283">
    <property type="entry name" value="BETA-LACTAMASE-RELATED"/>
    <property type="match status" value="1"/>
</dbReference>
<evidence type="ECO:0000313" key="2">
    <source>
        <dbReference type="EMBL" id="QIL48560.1"/>
    </source>
</evidence>
<dbReference type="AlphaFoldDB" id="A0A6G8AUA3"/>
<dbReference type="Gene3D" id="3.40.710.10">
    <property type="entry name" value="DD-peptidase/beta-lactamase superfamily"/>
    <property type="match status" value="1"/>
</dbReference>
<keyword evidence="3" id="KW-1185">Reference proteome</keyword>
<dbReference type="KEGG" id="vhy:G7082_08635"/>
<organism evidence="2 3">
    <name type="scientific">Vagococcus hydrophili</name>
    <dbReference type="NCBI Taxonomy" id="2714947"/>
    <lineage>
        <taxon>Bacteria</taxon>
        <taxon>Bacillati</taxon>
        <taxon>Bacillota</taxon>
        <taxon>Bacilli</taxon>
        <taxon>Lactobacillales</taxon>
        <taxon>Enterococcaceae</taxon>
        <taxon>Vagococcus</taxon>
    </lineage>
</organism>
<dbReference type="Pfam" id="PF00144">
    <property type="entry name" value="Beta-lactamase"/>
    <property type="match status" value="1"/>
</dbReference>
<dbReference type="GO" id="GO:0016787">
    <property type="term" value="F:hydrolase activity"/>
    <property type="evidence" value="ECO:0007669"/>
    <property type="project" value="UniProtKB-KW"/>
</dbReference>
<dbReference type="InterPro" id="IPR012338">
    <property type="entry name" value="Beta-lactam/transpept-like"/>
</dbReference>
<proteinExistence type="predicted"/>
<dbReference type="EMBL" id="CP049887">
    <property type="protein sequence ID" value="QIL48560.1"/>
    <property type="molecule type" value="Genomic_DNA"/>
</dbReference>
<feature type="domain" description="Beta-lactamase-related" evidence="1">
    <location>
        <begin position="29"/>
        <end position="303"/>
    </location>
</feature>
<reference evidence="2 3" key="1">
    <citation type="submission" date="2020-03" db="EMBL/GenBank/DDBJ databases">
        <title>Vagococcus sp. nov., isolated from beetles.</title>
        <authorList>
            <person name="Hyun D.-W."/>
            <person name="Bae J.-W."/>
        </authorList>
    </citation>
    <scope>NUCLEOTIDE SEQUENCE [LARGE SCALE GENOMIC DNA]</scope>
    <source>
        <strain evidence="2 3">HDW17B</strain>
    </source>
</reference>
<dbReference type="RefSeq" id="WP_166034698.1">
    <property type="nucleotide sequence ID" value="NZ_CP049887.1"/>
</dbReference>
<sequence length="318" mass="36434">MKKPCFTKEQIETLEQMIRSQYSNIQGLKVTKNNQEVFMKSFNQVEEGEKYNIASVTKSILSLLIGIAIDQKLIKGVDEPVMSFFPEYDFRDDNLLRDKITIRDLLTMTTPFPFPSMQESFSRMCRQEDWIKYGLEMMGRGDLKGGFKYSTIGSHILSAVLTKVTKMSAREFANLYLFTPLKIKPIPFYSMTYDEEHLFGKKVQGWVMDPSGISAGGWGLTLSIDEMTKIGQLYLNDGVWNHQQVVSSKWLEESRQVNANHYGYMWWLGESDEVMAIGSGGSLIYVHLKEKIVIAIASTIILKPRDRKELLQEIVSCL</sequence>
<protein>
    <submittedName>
        <fullName evidence="2">Serine hydrolase</fullName>
    </submittedName>
</protein>
<evidence type="ECO:0000259" key="1">
    <source>
        <dbReference type="Pfam" id="PF00144"/>
    </source>
</evidence>
<evidence type="ECO:0000313" key="3">
    <source>
        <dbReference type="Proteomes" id="UP000501747"/>
    </source>
</evidence>
<dbReference type="SUPFAM" id="SSF56601">
    <property type="entry name" value="beta-lactamase/transpeptidase-like"/>
    <property type="match status" value="1"/>
</dbReference>